<sequence length="86" mass="9648">MTKQALSNPITLRIPQEVLAEIEAIAETTERSRSWIIVRALKTYLMNEGADILAVKQGRQEIENGEYEDFDAVIAELKRTASEKAA</sequence>
<dbReference type="Gene3D" id="1.10.1220.10">
    <property type="entry name" value="Met repressor-like"/>
    <property type="match status" value="1"/>
</dbReference>
<evidence type="ECO:0000259" key="1">
    <source>
        <dbReference type="Pfam" id="PF01402"/>
    </source>
</evidence>
<comment type="caution">
    <text evidence="2">The sequence shown here is derived from an EMBL/GenBank/DDBJ whole genome shotgun (WGS) entry which is preliminary data.</text>
</comment>
<name>A0A081CS16_9HYPH</name>
<dbReference type="SUPFAM" id="SSF47598">
    <property type="entry name" value="Ribbon-helix-helix"/>
    <property type="match status" value="1"/>
</dbReference>
<dbReference type="Pfam" id="PF01402">
    <property type="entry name" value="RHH_1"/>
    <property type="match status" value="1"/>
</dbReference>
<dbReference type="InterPro" id="IPR013321">
    <property type="entry name" value="Arc_rbn_hlx_hlx"/>
</dbReference>
<dbReference type="InterPro" id="IPR002145">
    <property type="entry name" value="CopG"/>
</dbReference>
<dbReference type="RefSeq" id="WP_045229060.1">
    <property type="nucleotide sequence ID" value="NZ_BBJU01000006.1"/>
</dbReference>
<feature type="domain" description="Ribbon-helix-helix protein CopG" evidence="1">
    <location>
        <begin position="10"/>
        <end position="45"/>
    </location>
</feature>
<evidence type="ECO:0000313" key="2">
    <source>
        <dbReference type="EMBL" id="GAK69462.1"/>
    </source>
</evidence>
<organism evidence="2 3">
    <name type="scientific">Agrobacterium rubi TR3 = NBRC 13261</name>
    <dbReference type="NCBI Taxonomy" id="1368415"/>
    <lineage>
        <taxon>Bacteria</taxon>
        <taxon>Pseudomonadati</taxon>
        <taxon>Pseudomonadota</taxon>
        <taxon>Alphaproteobacteria</taxon>
        <taxon>Hyphomicrobiales</taxon>
        <taxon>Rhizobiaceae</taxon>
        <taxon>Rhizobium/Agrobacterium group</taxon>
        <taxon>Agrobacterium</taxon>
    </lineage>
</organism>
<gene>
    <name evidence="2" type="ORF">RRU01S_06_00700</name>
</gene>
<dbReference type="InterPro" id="IPR010985">
    <property type="entry name" value="Ribbon_hlx_hlx"/>
</dbReference>
<dbReference type="Proteomes" id="UP000028701">
    <property type="component" value="Unassembled WGS sequence"/>
</dbReference>
<dbReference type="eggNOG" id="COG3905">
    <property type="taxonomic scope" value="Bacteria"/>
</dbReference>
<dbReference type="AlphaFoldDB" id="A0A081CS16"/>
<reference evidence="2 3" key="1">
    <citation type="submission" date="2014-08" db="EMBL/GenBank/DDBJ databases">
        <title>Whole genome shotgun sequence of Rhizobium rubi NBRC 13261.</title>
        <authorList>
            <person name="Katano-Makiyama Y."/>
            <person name="Hosoyama A."/>
            <person name="Hashimoto M."/>
            <person name="Hosoyama Y."/>
            <person name="Noguchi M."/>
            <person name="Tsuchikane K."/>
            <person name="Uohara A."/>
            <person name="Ohji S."/>
            <person name="Ichikawa N."/>
            <person name="Kimura A."/>
            <person name="Yamazoe A."/>
            <person name="Fujita N."/>
        </authorList>
    </citation>
    <scope>NUCLEOTIDE SEQUENCE [LARGE SCALE GENOMIC DNA]</scope>
    <source>
        <strain evidence="2 3">NBRC 13261</strain>
    </source>
</reference>
<dbReference type="GO" id="GO:0006355">
    <property type="term" value="P:regulation of DNA-templated transcription"/>
    <property type="evidence" value="ECO:0007669"/>
    <property type="project" value="InterPro"/>
</dbReference>
<dbReference type="OrthoDB" id="8297311at2"/>
<dbReference type="EMBL" id="BBJU01000006">
    <property type="protein sequence ID" value="GAK69462.1"/>
    <property type="molecule type" value="Genomic_DNA"/>
</dbReference>
<proteinExistence type="predicted"/>
<evidence type="ECO:0000313" key="3">
    <source>
        <dbReference type="Proteomes" id="UP000028701"/>
    </source>
</evidence>
<accession>A0A081CS16</accession>
<protein>
    <recommendedName>
        <fullName evidence="1">Ribbon-helix-helix protein CopG domain-containing protein</fullName>
    </recommendedName>
</protein>